<dbReference type="EMBL" id="UFQR01000001">
    <property type="protein sequence ID" value="SSW94721.1"/>
    <property type="molecule type" value="Genomic_DNA"/>
</dbReference>
<evidence type="ECO:0000313" key="1">
    <source>
        <dbReference type="EMBL" id="SSW94721.1"/>
    </source>
</evidence>
<name>A0A3B0LUS9_9GAMM</name>
<dbReference type="AlphaFoldDB" id="A0A3B0LUS9"/>
<sequence>MMRNPSVSVKATRLAYVMGIDELSVVPSCDGKLLRLYRHDHLLIQIELSPEIKDYQLNQNKIFKTINH</sequence>
<proteinExistence type="predicted"/>
<organism evidence="1">
    <name type="scientific">Arsenophonus endosymbiont of Trialeurodes vaporariorum</name>
    <dbReference type="NCBI Taxonomy" id="235567"/>
    <lineage>
        <taxon>Bacteria</taxon>
        <taxon>Pseudomonadati</taxon>
        <taxon>Pseudomonadota</taxon>
        <taxon>Gammaproteobacteria</taxon>
        <taxon>Enterobacterales</taxon>
        <taxon>Morganellaceae</taxon>
        <taxon>Arsenophonus</taxon>
    </lineage>
</organism>
<protein>
    <submittedName>
        <fullName evidence="1">Uncharacterized protein</fullName>
    </submittedName>
</protein>
<reference evidence="1" key="1">
    <citation type="submission" date="2018-04" db="EMBL/GenBank/DDBJ databases">
        <authorList>
            <person name="Go L.Y."/>
            <person name="Mitchell J.A."/>
        </authorList>
    </citation>
    <scope>NUCLEOTIDE SEQUENCE</scope>
    <source>
        <strain evidence="1">ARTV</strain>
    </source>
</reference>
<accession>A0A3B0LUS9</accession>
<gene>
    <name evidence="1" type="ORF">ARTV_0249</name>
</gene>